<keyword evidence="1" id="KW-0812">Transmembrane</keyword>
<evidence type="ECO:0000313" key="3">
    <source>
        <dbReference type="EMBL" id="TRL77364.1"/>
    </source>
</evidence>
<organism evidence="2">
    <name type="scientific">Staphylococcus haemolyticus</name>
    <dbReference type="NCBI Taxonomy" id="1283"/>
    <lineage>
        <taxon>Bacteria</taxon>
        <taxon>Bacillati</taxon>
        <taxon>Bacillota</taxon>
        <taxon>Bacilli</taxon>
        <taxon>Bacillales</taxon>
        <taxon>Staphylococcaceae</taxon>
        <taxon>Staphylococcus</taxon>
    </lineage>
</organism>
<dbReference type="RefSeq" id="WP_023374382.1">
    <property type="nucleotide sequence ID" value="NZ_CP090475.1"/>
</dbReference>
<feature type="transmembrane region" description="Helical" evidence="1">
    <location>
        <begin position="46"/>
        <end position="64"/>
    </location>
</feature>
<dbReference type="EMBL" id="VJMP01000005">
    <property type="protein sequence ID" value="TRL77364.1"/>
    <property type="molecule type" value="Genomic_DNA"/>
</dbReference>
<evidence type="ECO:0000256" key="1">
    <source>
        <dbReference type="SAM" id="Phobius"/>
    </source>
</evidence>
<protein>
    <recommendedName>
        <fullName evidence="5">DoxX family protein</fullName>
    </recommendedName>
</protein>
<evidence type="ECO:0000313" key="4">
    <source>
        <dbReference type="Proteomes" id="UP000316594"/>
    </source>
</evidence>
<dbReference type="Proteomes" id="UP000316594">
    <property type="component" value="Unassembled WGS sequence"/>
</dbReference>
<feature type="transmembrane region" description="Helical" evidence="1">
    <location>
        <begin position="70"/>
        <end position="90"/>
    </location>
</feature>
<dbReference type="EMBL" id="KX181861">
    <property type="protein sequence ID" value="ANW08098.1"/>
    <property type="molecule type" value="Genomic_DNA"/>
</dbReference>
<proteinExistence type="predicted"/>
<evidence type="ECO:0000313" key="2">
    <source>
        <dbReference type="EMBL" id="ANW08098.1"/>
    </source>
</evidence>
<sequence length="123" mass="13660">MLLRHVINAYVGKEIFKSSLPKVKNDDAMAQQFKEGFGLSRRSMRLAGLFEFVGSIFLFSSILGKLGQKLVVVGTLMINIVMGTAIYNHYKAGHGHQGAKAASKFFMLNVLSLIEVLSLNRRQ</sequence>
<gene>
    <name evidence="2" type="primary">tnp</name>
    <name evidence="3" type="ORF">FNL11_06860</name>
</gene>
<feature type="transmembrane region" description="Helical" evidence="1">
    <location>
        <begin position="102"/>
        <end position="119"/>
    </location>
</feature>
<name>A0A1B1UYE6_STAHA</name>
<accession>A0A1B1UYE6</accession>
<dbReference type="GeneID" id="48886734"/>
<evidence type="ECO:0008006" key="5">
    <source>
        <dbReference type="Google" id="ProtNLM"/>
    </source>
</evidence>
<reference evidence="2" key="1">
    <citation type="submission" date="2016-05" db="EMBL/GenBank/DDBJ databases">
        <title>Clue for the horizontal gene transfer of serine-aspartate repeat gene from a novel composite staphylococcal cassette chromosome of Staphylococcus haemolyticus.</title>
        <authorList>
            <person name="Wu Z."/>
            <person name="Xue H."/>
            <person name="Zhao X."/>
        </authorList>
    </citation>
    <scope>NUCLEOTIDE SEQUENCE</scope>
    <source>
        <strain evidence="2">BC05211</strain>
    </source>
</reference>
<keyword evidence="1" id="KW-0472">Membrane</keyword>
<dbReference type="AlphaFoldDB" id="A0A1B1UYE6"/>
<reference evidence="3 4" key="2">
    <citation type="submission" date="2019-07" db="EMBL/GenBank/DDBJ databases">
        <title>Genome Sequencing and Assembly of Staphylococcus haemolyticus SDA2.</title>
        <authorList>
            <person name="Emmons C.B."/>
            <person name="Park C."/>
            <person name="Sevigny J.L."/>
            <person name="Andam C."/>
        </authorList>
    </citation>
    <scope>NUCLEOTIDE SEQUENCE [LARGE SCALE GENOMIC DNA]</scope>
    <source>
        <strain evidence="3 4">SDA2</strain>
    </source>
</reference>
<keyword evidence="1" id="KW-1133">Transmembrane helix</keyword>